<dbReference type="SUPFAM" id="SSF46894">
    <property type="entry name" value="C-terminal effector domain of the bipartite response regulators"/>
    <property type="match status" value="1"/>
</dbReference>
<feature type="DNA-binding region" description="OmpR/PhoB-type" evidence="2">
    <location>
        <begin position="2"/>
        <end position="107"/>
    </location>
</feature>
<dbReference type="InterPro" id="IPR016032">
    <property type="entry name" value="Sig_transdc_resp-reg_C-effctor"/>
</dbReference>
<proteinExistence type="predicted"/>
<name>A0ABD7NPZ0_KLEPN</name>
<evidence type="ECO:0000256" key="2">
    <source>
        <dbReference type="PROSITE-ProRule" id="PRU01091"/>
    </source>
</evidence>
<keyword evidence="1 2" id="KW-0238">DNA-binding</keyword>
<evidence type="ECO:0000259" key="4">
    <source>
        <dbReference type="PROSITE" id="PS51755"/>
    </source>
</evidence>
<accession>A0ABD7NPZ0</accession>
<dbReference type="Gene3D" id="1.10.10.10">
    <property type="entry name" value="Winged helix-like DNA-binding domain superfamily/Winged helix DNA-binding domain"/>
    <property type="match status" value="1"/>
</dbReference>
<feature type="domain" description="OmpR/PhoB-type" evidence="4">
    <location>
        <begin position="2"/>
        <end position="107"/>
    </location>
</feature>
<gene>
    <name evidence="5" type="ORF">SAMEA3649733_02807</name>
</gene>
<keyword evidence="3" id="KW-1133">Transmembrane helix</keyword>
<dbReference type="AlphaFoldDB" id="A0ABD7NPZ0"/>
<keyword evidence="3" id="KW-0472">Membrane</keyword>
<evidence type="ECO:0000256" key="3">
    <source>
        <dbReference type="SAM" id="Phobius"/>
    </source>
</evidence>
<dbReference type="Proteomes" id="UP000259497">
    <property type="component" value="Unassembled WGS sequence"/>
</dbReference>
<sequence>MNTTFLIDGRLVFDCGQNALASLVHPDITENLNEPCARCLEALLAAQGNIVSQAELYKAGWGESYKEVSPNTLYQNILLARKAFRKVADSDEDFIITVPRQGFRFNETLAVTISNTQDNCAPVPEILPSQLHNDGGENVLPSLMTSPLLLRLAIPVSVLLILLSAMIFMFSTFYYANTTHNDLTTDYNYVGNLAGCDIYINKRQTLSGLNAEQIQNKWPDIFSGCDRLPQRYVTPYRNHLSVFYLSCNNINKADRICSSGYRRLSE</sequence>
<protein>
    <submittedName>
        <fullName evidence="5">Sensory transducer</fullName>
    </submittedName>
</protein>
<organism evidence="5 6">
    <name type="scientific">Klebsiella pneumoniae</name>
    <dbReference type="NCBI Taxonomy" id="573"/>
    <lineage>
        <taxon>Bacteria</taxon>
        <taxon>Pseudomonadati</taxon>
        <taxon>Pseudomonadota</taxon>
        <taxon>Gammaproteobacteria</taxon>
        <taxon>Enterobacterales</taxon>
        <taxon>Enterobacteriaceae</taxon>
        <taxon>Klebsiella/Raoultella group</taxon>
        <taxon>Klebsiella</taxon>
        <taxon>Klebsiella pneumoniae complex</taxon>
    </lineage>
</organism>
<reference evidence="5 6" key="1">
    <citation type="submission" date="2018-08" db="EMBL/GenBank/DDBJ databases">
        <authorList>
            <consortium name="Pathogen Informatics"/>
        </authorList>
    </citation>
    <scope>NUCLEOTIDE SEQUENCE [LARGE SCALE GENOMIC DNA]</scope>
    <source>
        <strain evidence="5 6">EuSCAPE_GR114</strain>
    </source>
</reference>
<evidence type="ECO:0000313" key="6">
    <source>
        <dbReference type="Proteomes" id="UP000259497"/>
    </source>
</evidence>
<feature type="transmembrane region" description="Helical" evidence="3">
    <location>
        <begin position="152"/>
        <end position="176"/>
    </location>
</feature>
<dbReference type="CDD" id="cd00383">
    <property type="entry name" value="trans_reg_C"/>
    <property type="match status" value="1"/>
</dbReference>
<dbReference type="EMBL" id="UIXM01000007">
    <property type="protein sequence ID" value="SVS26121.1"/>
    <property type="molecule type" value="Genomic_DNA"/>
</dbReference>
<dbReference type="RefSeq" id="WP_048986783.1">
    <property type="nucleotide sequence ID" value="NZ_BQGY01000002.1"/>
</dbReference>
<evidence type="ECO:0000256" key="1">
    <source>
        <dbReference type="ARBA" id="ARBA00023125"/>
    </source>
</evidence>
<dbReference type="InterPro" id="IPR001867">
    <property type="entry name" value="OmpR/PhoB-type_DNA-bd"/>
</dbReference>
<dbReference type="Pfam" id="PF00486">
    <property type="entry name" value="Trans_reg_C"/>
    <property type="match status" value="1"/>
</dbReference>
<dbReference type="SMART" id="SM00862">
    <property type="entry name" value="Trans_reg_C"/>
    <property type="match status" value="1"/>
</dbReference>
<dbReference type="PROSITE" id="PS51755">
    <property type="entry name" value="OMPR_PHOB"/>
    <property type="match status" value="1"/>
</dbReference>
<comment type="caution">
    <text evidence="5">The sequence shown here is derived from an EMBL/GenBank/DDBJ whole genome shotgun (WGS) entry which is preliminary data.</text>
</comment>
<dbReference type="InterPro" id="IPR036388">
    <property type="entry name" value="WH-like_DNA-bd_sf"/>
</dbReference>
<keyword evidence="3" id="KW-0812">Transmembrane</keyword>
<evidence type="ECO:0000313" key="5">
    <source>
        <dbReference type="EMBL" id="SVS26121.1"/>
    </source>
</evidence>
<dbReference type="GO" id="GO:0003677">
    <property type="term" value="F:DNA binding"/>
    <property type="evidence" value="ECO:0007669"/>
    <property type="project" value="UniProtKB-UniRule"/>
</dbReference>